<name>A0AAP0AUI1_9ASPA</name>
<protein>
    <submittedName>
        <fullName evidence="3">Pentatricopeptide repeat-containing protein</fullName>
    </submittedName>
</protein>
<dbReference type="NCBIfam" id="TIGR00756">
    <property type="entry name" value="PPR"/>
    <property type="match status" value="5"/>
</dbReference>
<gene>
    <name evidence="3" type="primary">PCMP-H53</name>
    <name evidence="3" type="ORF">KSP39_PZI022818</name>
</gene>
<feature type="repeat" description="PPR" evidence="2">
    <location>
        <begin position="309"/>
        <end position="343"/>
    </location>
</feature>
<keyword evidence="1" id="KW-0677">Repeat</keyword>
<dbReference type="Pfam" id="PF20431">
    <property type="entry name" value="E_motif"/>
    <property type="match status" value="1"/>
</dbReference>
<feature type="repeat" description="PPR" evidence="2">
    <location>
        <begin position="106"/>
        <end position="140"/>
    </location>
</feature>
<dbReference type="PANTHER" id="PTHR47926:SF349">
    <property type="entry name" value="(WILD MALAYSIAN BANANA) HYPOTHETICAL PROTEIN"/>
    <property type="match status" value="1"/>
</dbReference>
<dbReference type="PANTHER" id="PTHR47926">
    <property type="entry name" value="PENTATRICOPEPTIDE REPEAT-CONTAINING PROTEIN"/>
    <property type="match status" value="1"/>
</dbReference>
<evidence type="ECO:0000256" key="1">
    <source>
        <dbReference type="ARBA" id="ARBA00022737"/>
    </source>
</evidence>
<comment type="caution">
    <text evidence="3">The sequence shown here is derived from an EMBL/GenBank/DDBJ whole genome shotgun (WGS) entry which is preliminary data.</text>
</comment>
<dbReference type="Pfam" id="PF13041">
    <property type="entry name" value="PPR_2"/>
    <property type="match status" value="4"/>
</dbReference>
<dbReference type="FunFam" id="1.25.40.10:FF:000344">
    <property type="entry name" value="Pentatricopeptide repeat-containing protein"/>
    <property type="match status" value="1"/>
</dbReference>
<dbReference type="InterPro" id="IPR046960">
    <property type="entry name" value="PPR_At4g14850-like_plant"/>
</dbReference>
<dbReference type="PROSITE" id="PS51375">
    <property type="entry name" value="PPR"/>
    <property type="match status" value="5"/>
</dbReference>
<evidence type="ECO:0000313" key="4">
    <source>
        <dbReference type="Proteomes" id="UP001418222"/>
    </source>
</evidence>
<dbReference type="EMBL" id="JBBWWQ010000020">
    <property type="protein sequence ID" value="KAK8915994.1"/>
    <property type="molecule type" value="Genomic_DNA"/>
</dbReference>
<evidence type="ECO:0000313" key="3">
    <source>
        <dbReference type="EMBL" id="KAK8915994.1"/>
    </source>
</evidence>
<dbReference type="FunFam" id="1.25.40.10:FF:001681">
    <property type="entry name" value="Pentatricopeptide repeat-containing protein At4g33170 family"/>
    <property type="match status" value="1"/>
</dbReference>
<dbReference type="InterPro" id="IPR011990">
    <property type="entry name" value="TPR-like_helical_dom_sf"/>
</dbReference>
<dbReference type="GO" id="GO:0009451">
    <property type="term" value="P:RNA modification"/>
    <property type="evidence" value="ECO:0007669"/>
    <property type="project" value="InterPro"/>
</dbReference>
<dbReference type="Gene3D" id="1.25.40.10">
    <property type="entry name" value="Tetratricopeptide repeat domain"/>
    <property type="match status" value="4"/>
</dbReference>
<organism evidence="3 4">
    <name type="scientific">Platanthera zijinensis</name>
    <dbReference type="NCBI Taxonomy" id="2320716"/>
    <lineage>
        <taxon>Eukaryota</taxon>
        <taxon>Viridiplantae</taxon>
        <taxon>Streptophyta</taxon>
        <taxon>Embryophyta</taxon>
        <taxon>Tracheophyta</taxon>
        <taxon>Spermatophyta</taxon>
        <taxon>Magnoliopsida</taxon>
        <taxon>Liliopsida</taxon>
        <taxon>Asparagales</taxon>
        <taxon>Orchidaceae</taxon>
        <taxon>Orchidoideae</taxon>
        <taxon>Orchideae</taxon>
        <taxon>Orchidinae</taxon>
        <taxon>Platanthera</taxon>
    </lineage>
</organism>
<dbReference type="GO" id="GO:0003723">
    <property type="term" value="F:RNA binding"/>
    <property type="evidence" value="ECO:0007669"/>
    <property type="project" value="InterPro"/>
</dbReference>
<keyword evidence="4" id="KW-1185">Reference proteome</keyword>
<dbReference type="AlphaFoldDB" id="A0AAP0AUI1"/>
<evidence type="ECO:0000256" key="2">
    <source>
        <dbReference type="PROSITE-ProRule" id="PRU00708"/>
    </source>
</evidence>
<dbReference type="Proteomes" id="UP001418222">
    <property type="component" value="Unassembled WGS sequence"/>
</dbReference>
<feature type="repeat" description="PPR" evidence="2">
    <location>
        <begin position="207"/>
        <end position="242"/>
    </location>
</feature>
<dbReference type="Pfam" id="PF01535">
    <property type="entry name" value="PPR"/>
    <property type="match status" value="2"/>
</dbReference>
<proteinExistence type="predicted"/>
<sequence length="592" mass="65888">MPFPSFLSQFNLRRPRRAPTALPLHKRFFSVLLKPETDDEHFSRFLQRCARTSNLRLGAALHALLLKTFLLSSSLFLQNHLLNMYLKSSAHHSIPLQLFDEMPHRNHVTWSAVIAGLVQNDHPHKALFFFNQMLRSGARPNEFSFVSALHAASLSGGHSQARQVFGHVVRLGFESNVFLINAFLMALIRSEAFEEAAELFEKCLIRDVVTWNSMIAGCLQVQLDMLHIWDLFRRMIQEGTKPDEYTFSSILTGLATNLNSKNGLQVHTQLIKHGFGGDVCAGNSLVDMYLKNRNLTDAFKAFDEMPQRDVASWTQIAAGFLHSGQPSEALKTINLMKEKGITPNKFTLATELNACSSLTSVEDGKKAHGLRIKLGDDVDECVDNALVDMYSKCGSMKDASSVFSSMRVRSVISWTTIIMGFAQNGFAREAIGAFEKMLDSNSKPNHITFICLLYACSQGGFVDEGWDFFTSMAEDYGISPGEDHHCCMVDLLGKAGRLKEAEGLILGMTSQPSPIVWQTLLGACRLHGDVDMGRRAAERVLALQGKDSSTYVLLSNMLAKSSNWDGVKRVRELMGYSEVHRVSGSSWTCAKA</sequence>
<accession>A0AAP0AUI1</accession>
<feature type="repeat" description="PPR" evidence="2">
    <location>
        <begin position="445"/>
        <end position="480"/>
    </location>
</feature>
<dbReference type="InterPro" id="IPR002885">
    <property type="entry name" value="PPR_rpt"/>
</dbReference>
<reference evidence="3 4" key="1">
    <citation type="journal article" date="2022" name="Nat. Plants">
        <title>Genomes of leafy and leafless Platanthera orchids illuminate the evolution of mycoheterotrophy.</title>
        <authorList>
            <person name="Li M.H."/>
            <person name="Liu K.W."/>
            <person name="Li Z."/>
            <person name="Lu H.C."/>
            <person name="Ye Q.L."/>
            <person name="Zhang D."/>
            <person name="Wang J.Y."/>
            <person name="Li Y.F."/>
            <person name="Zhong Z.M."/>
            <person name="Liu X."/>
            <person name="Yu X."/>
            <person name="Liu D.K."/>
            <person name="Tu X.D."/>
            <person name="Liu B."/>
            <person name="Hao Y."/>
            <person name="Liao X.Y."/>
            <person name="Jiang Y.T."/>
            <person name="Sun W.H."/>
            <person name="Chen J."/>
            <person name="Chen Y.Q."/>
            <person name="Ai Y."/>
            <person name="Zhai J.W."/>
            <person name="Wu S.S."/>
            <person name="Zhou Z."/>
            <person name="Hsiao Y.Y."/>
            <person name="Wu W.L."/>
            <person name="Chen Y.Y."/>
            <person name="Lin Y.F."/>
            <person name="Hsu J.L."/>
            <person name="Li C.Y."/>
            <person name="Wang Z.W."/>
            <person name="Zhao X."/>
            <person name="Zhong W.Y."/>
            <person name="Ma X.K."/>
            <person name="Ma L."/>
            <person name="Huang J."/>
            <person name="Chen G.Z."/>
            <person name="Huang M.Z."/>
            <person name="Huang L."/>
            <person name="Peng D.H."/>
            <person name="Luo Y.B."/>
            <person name="Zou S.Q."/>
            <person name="Chen S.P."/>
            <person name="Lan S."/>
            <person name="Tsai W.C."/>
            <person name="Van de Peer Y."/>
            <person name="Liu Z.J."/>
        </authorList>
    </citation>
    <scope>NUCLEOTIDE SEQUENCE [LARGE SCALE GENOMIC DNA]</scope>
    <source>
        <strain evidence="3">Lor287</strain>
    </source>
</reference>
<feature type="repeat" description="PPR" evidence="2">
    <location>
        <begin position="410"/>
        <end position="444"/>
    </location>
</feature>
<dbReference type="InterPro" id="IPR046848">
    <property type="entry name" value="E_motif"/>
</dbReference>